<dbReference type="EMBL" id="BQNB010015740">
    <property type="protein sequence ID" value="GJT43570.1"/>
    <property type="molecule type" value="Genomic_DNA"/>
</dbReference>
<dbReference type="Proteomes" id="UP001151760">
    <property type="component" value="Unassembled WGS sequence"/>
</dbReference>
<comment type="caution">
    <text evidence="2">The sequence shown here is derived from an EMBL/GenBank/DDBJ whole genome shotgun (WGS) entry which is preliminary data.</text>
</comment>
<reference evidence="2" key="1">
    <citation type="journal article" date="2022" name="Int. J. Mol. Sci.">
        <title>Draft Genome of Tanacetum Coccineum: Genomic Comparison of Closely Related Tanacetum-Family Plants.</title>
        <authorList>
            <person name="Yamashiro T."/>
            <person name="Shiraishi A."/>
            <person name="Nakayama K."/>
            <person name="Satake H."/>
        </authorList>
    </citation>
    <scope>NUCLEOTIDE SEQUENCE</scope>
</reference>
<accession>A0ABQ5DWY0</accession>
<keyword evidence="3" id="KW-1185">Reference proteome</keyword>
<evidence type="ECO:0000313" key="2">
    <source>
        <dbReference type="EMBL" id="GJT43570.1"/>
    </source>
</evidence>
<organism evidence="2 3">
    <name type="scientific">Tanacetum coccineum</name>
    <dbReference type="NCBI Taxonomy" id="301880"/>
    <lineage>
        <taxon>Eukaryota</taxon>
        <taxon>Viridiplantae</taxon>
        <taxon>Streptophyta</taxon>
        <taxon>Embryophyta</taxon>
        <taxon>Tracheophyta</taxon>
        <taxon>Spermatophyta</taxon>
        <taxon>Magnoliopsida</taxon>
        <taxon>eudicotyledons</taxon>
        <taxon>Gunneridae</taxon>
        <taxon>Pentapetalae</taxon>
        <taxon>asterids</taxon>
        <taxon>campanulids</taxon>
        <taxon>Asterales</taxon>
        <taxon>Asteraceae</taxon>
        <taxon>Asteroideae</taxon>
        <taxon>Anthemideae</taxon>
        <taxon>Anthemidinae</taxon>
        <taxon>Tanacetum</taxon>
    </lineage>
</organism>
<gene>
    <name evidence="2" type="ORF">Tco_0952285</name>
</gene>
<feature type="region of interest" description="Disordered" evidence="1">
    <location>
        <begin position="424"/>
        <end position="448"/>
    </location>
</feature>
<evidence type="ECO:0000313" key="3">
    <source>
        <dbReference type="Proteomes" id="UP001151760"/>
    </source>
</evidence>
<evidence type="ECO:0000256" key="1">
    <source>
        <dbReference type="SAM" id="MobiDB-lite"/>
    </source>
</evidence>
<name>A0ABQ5DWY0_9ASTR</name>
<protein>
    <submittedName>
        <fullName evidence="2">Uncharacterized protein</fullName>
    </submittedName>
</protein>
<proteinExistence type="predicted"/>
<sequence length="825" mass="91507">MKFKSSAVLTDCELCGLFIAAGRNLLGPFSDNSSRPVNQYPHDYPILLRAIDGRWINPLGSHGLPAVVLTDMCILHISGIHDFLCLPEWTGSEVQEEPHLNVRSTLQRLPFYCTPSGAADAVHFRGGGGNPTLGGSFSFDVGDSDDESDGDNDACVEISLVTPLCFAAVIPSSGNQGGSSVAPATEDSWGKGIMIDDTVAPSIGKSQPRPSSQPAPSFRDVFGDAIHVNFFPFLFVLIMPPIPKVVLLRIMRFPRPGEMVRVESFSDDQLAAKMSVLHCMMMSHGCELLARYCGLNQSHHEYVLSTDSRLKGYEEKSKAKGKERKKKIKSLTKSLDNLHVEVAHLSANLNQATVLEAKKDEEILRLKATSSDWLNFMHGAQDRLADASLLVAQTDYAFLNKISKHVAEPLSVILHIEPEKLARPANVPPSRDARVYPPTTKESSVTPASKSLELSANVDLTAFVVASEHNEDMVNAEVDGLNPNMTDDIVVAKSRHTFVQGISVALEDVVELVKVGLSLVCEAFVGFFWEAKHQVSFMRILRLREVARMTARIALEFAPDYAFSVSLLLTPLCCDDIHDVTPRVSALAGCDRLVSEPLVIEKVEVWEQNRVLAGFGIGGKIGKSKYEYEIRYHPSKANVVIEALRRKERVKPRRVRAMAMTIQYEVRGMILAAQSEAFKQENAEIGESSLIGPELVQETTDKLVLIKEKLKAARDRQKSCADNRRKPLEFETEVDKTLRSVEELVENSDCEVMRLKCSRIVIVKVRFWLEARSLRLQGIDGLLVVSVIVSLLWIVDSERDRPIVVDRRTRSVPLFVMLNVTVSTW</sequence>
<reference evidence="2" key="2">
    <citation type="submission" date="2022-01" db="EMBL/GenBank/DDBJ databases">
        <authorList>
            <person name="Yamashiro T."/>
            <person name="Shiraishi A."/>
            <person name="Satake H."/>
            <person name="Nakayama K."/>
        </authorList>
    </citation>
    <scope>NUCLEOTIDE SEQUENCE</scope>
</reference>